<accession>A0AAV5SKK8</accession>
<evidence type="ECO:0000256" key="1">
    <source>
        <dbReference type="ARBA" id="ARBA00022670"/>
    </source>
</evidence>
<feature type="domain" description="UBP34/UBP24/USP9X/USP9Y-like ARM repeat region" evidence="4">
    <location>
        <begin position="91"/>
        <end position="185"/>
    </location>
</feature>
<dbReference type="Proteomes" id="UP001432027">
    <property type="component" value="Unassembled WGS sequence"/>
</dbReference>
<comment type="caution">
    <text evidence="5">The sequence shown here is derived from an EMBL/GenBank/DDBJ whole genome shotgun (WGS) entry which is preliminary data.</text>
</comment>
<dbReference type="EMBL" id="BTSX01000002">
    <property type="protein sequence ID" value="GMS82673.1"/>
    <property type="molecule type" value="Genomic_DNA"/>
</dbReference>
<keyword evidence="1" id="KW-0645">Protease</keyword>
<gene>
    <name evidence="5" type="ORF">PENTCL1PPCAC_4848</name>
</gene>
<dbReference type="Pfam" id="PF25010">
    <property type="entry name" value="ARM_UBP24_USP9X-Y"/>
    <property type="match status" value="1"/>
</dbReference>
<dbReference type="GO" id="GO:0006508">
    <property type="term" value="P:proteolysis"/>
    <property type="evidence" value="ECO:0007669"/>
    <property type="project" value="UniProtKB-KW"/>
</dbReference>
<keyword evidence="3" id="KW-0378">Hydrolase</keyword>
<organism evidence="5 6">
    <name type="scientific">Pristionchus entomophagus</name>
    <dbReference type="NCBI Taxonomy" id="358040"/>
    <lineage>
        <taxon>Eukaryota</taxon>
        <taxon>Metazoa</taxon>
        <taxon>Ecdysozoa</taxon>
        <taxon>Nematoda</taxon>
        <taxon>Chromadorea</taxon>
        <taxon>Rhabditida</taxon>
        <taxon>Rhabditina</taxon>
        <taxon>Diplogasteromorpha</taxon>
        <taxon>Diplogasteroidea</taxon>
        <taxon>Neodiplogasteridae</taxon>
        <taxon>Pristionchus</taxon>
    </lineage>
</organism>
<feature type="non-terminal residue" evidence="5">
    <location>
        <position position="221"/>
    </location>
</feature>
<proteinExistence type="predicted"/>
<evidence type="ECO:0000259" key="4">
    <source>
        <dbReference type="Pfam" id="PF25010"/>
    </source>
</evidence>
<evidence type="ECO:0000313" key="5">
    <source>
        <dbReference type="EMBL" id="GMS82673.1"/>
    </source>
</evidence>
<dbReference type="InterPro" id="IPR056850">
    <property type="entry name" value="ARM_UBP34_24_USP9X_Y"/>
</dbReference>
<name>A0AAV5SKK8_9BILA</name>
<keyword evidence="6" id="KW-1185">Reference proteome</keyword>
<protein>
    <recommendedName>
        <fullName evidence="4">UBP34/UBP24/USP9X/USP9Y-like ARM repeat region domain-containing protein</fullName>
    </recommendedName>
</protein>
<evidence type="ECO:0000256" key="3">
    <source>
        <dbReference type="ARBA" id="ARBA00022801"/>
    </source>
</evidence>
<keyword evidence="2" id="KW-0833">Ubl conjugation pathway</keyword>
<dbReference type="AlphaFoldDB" id="A0AAV5SKK8"/>
<evidence type="ECO:0000313" key="6">
    <source>
        <dbReference type="Proteomes" id="UP001432027"/>
    </source>
</evidence>
<evidence type="ECO:0000256" key="2">
    <source>
        <dbReference type="ARBA" id="ARBA00022786"/>
    </source>
</evidence>
<sequence length="221" mass="25424">MSFPRSLDGTMAEAAEKMRTMMKELSDKDIRDEVTRREIFEAARKVCKGMTPGLMTSPRYEFIERLLLCGNMNAKKAAIDELAMICDHEMGESCSVRRWMKTRNLLPVLLSDHLDHPEYVGKIGPIVRKLAPVLSEREFRAVWCLQKGRCGISHEMFVLLLANLASGFQEDQIIMLFRYFKKQLKLLATCQLQQTAFLRMTDVVLIALTRQCRPPIPLKDK</sequence>
<dbReference type="GO" id="GO:0008233">
    <property type="term" value="F:peptidase activity"/>
    <property type="evidence" value="ECO:0007669"/>
    <property type="project" value="UniProtKB-KW"/>
</dbReference>
<reference evidence="5" key="1">
    <citation type="submission" date="2023-10" db="EMBL/GenBank/DDBJ databases">
        <title>Genome assembly of Pristionchus species.</title>
        <authorList>
            <person name="Yoshida K."/>
            <person name="Sommer R.J."/>
        </authorList>
    </citation>
    <scope>NUCLEOTIDE SEQUENCE</scope>
    <source>
        <strain evidence="5">RS0144</strain>
    </source>
</reference>